<evidence type="ECO:0000313" key="2">
    <source>
        <dbReference type="EMBL" id="BAA18457.1"/>
    </source>
</evidence>
<gene>
    <name evidence="2" type="ordered locus">ssl2971</name>
</gene>
<accession>P74362</accession>
<organism evidence="2 3">
    <name type="scientific">Synechocystis sp. (strain ATCC 27184 / PCC 6803 / Kazusa)</name>
    <dbReference type="NCBI Taxonomy" id="1111708"/>
    <lineage>
        <taxon>Bacteria</taxon>
        <taxon>Bacillati</taxon>
        <taxon>Cyanobacteriota</taxon>
        <taxon>Cyanophyceae</taxon>
        <taxon>Synechococcales</taxon>
        <taxon>Merismopediaceae</taxon>
        <taxon>Synechocystis</taxon>
    </lineage>
</organism>
<dbReference type="PaxDb" id="1148-1653544"/>
<proteinExistence type="predicted"/>
<dbReference type="PIR" id="S76198">
    <property type="entry name" value="S76198"/>
</dbReference>
<keyword evidence="1" id="KW-1133">Transmembrane helix</keyword>
<dbReference type="eggNOG" id="ENOG5032FNA">
    <property type="taxonomic scope" value="Bacteria"/>
</dbReference>
<dbReference type="InParanoid" id="P74362"/>
<reference evidence="2 3" key="2">
    <citation type="journal article" date="1996" name="DNA Res.">
        <title>Sequence analysis of the genome of the unicellular cyanobacterium Synechocystis sp. strain PCC6803. II. Sequence determination of the entire genome and assignment of potential protein-coding regions.</title>
        <authorList>
            <person name="Kaneko T."/>
            <person name="Sato S."/>
            <person name="Kotani H."/>
            <person name="Tanaka A."/>
            <person name="Asamizu E."/>
            <person name="Nakamura Y."/>
            <person name="Miyajima N."/>
            <person name="Hirosawa M."/>
            <person name="Sugiura M."/>
            <person name="Sasamoto S."/>
            <person name="Kimura T."/>
            <person name="Hosouchi T."/>
            <person name="Matsuno A."/>
            <person name="Muraki A."/>
            <person name="Nakazaki N."/>
            <person name="Naruo K."/>
            <person name="Okumura S."/>
            <person name="Shimpo S."/>
            <person name="Takeuchi C."/>
            <person name="Wada T."/>
            <person name="Watanabe A."/>
            <person name="Yamada M."/>
            <person name="Yasuda M."/>
            <person name="Tabata S."/>
        </authorList>
    </citation>
    <scope>NUCLEOTIDE SEQUENCE [LARGE SCALE GENOMIC DNA]</scope>
    <source>
        <strain evidence="3">ATCC 27184 / PCC 6803 / Kazusa</strain>
    </source>
</reference>
<protein>
    <submittedName>
        <fullName evidence="2">Ssl2971 protein</fullName>
    </submittedName>
</protein>
<feature type="transmembrane region" description="Helical" evidence="1">
    <location>
        <begin position="28"/>
        <end position="45"/>
    </location>
</feature>
<evidence type="ECO:0000313" key="3">
    <source>
        <dbReference type="Proteomes" id="UP000001425"/>
    </source>
</evidence>
<evidence type="ECO:0000256" key="1">
    <source>
        <dbReference type="SAM" id="Phobius"/>
    </source>
</evidence>
<keyword evidence="1" id="KW-0812">Transmembrane</keyword>
<dbReference type="EMBL" id="BA000022">
    <property type="protein sequence ID" value="BAA18457.1"/>
    <property type="molecule type" value="Genomic_DNA"/>
</dbReference>
<dbReference type="EnsemblBacteria" id="BAA18457">
    <property type="protein sequence ID" value="BAA18457"/>
    <property type="gene ID" value="BAA18457"/>
</dbReference>
<name>P74362_SYNY3</name>
<dbReference type="KEGG" id="syn:ssl2971"/>
<dbReference type="Proteomes" id="UP000001425">
    <property type="component" value="Chromosome"/>
</dbReference>
<reference evidence="2 3" key="1">
    <citation type="journal article" date="1995" name="DNA Res.">
        <title>Sequence analysis of the genome of the unicellular cyanobacterium Synechocystis sp. strain PCC6803. I. Sequence features in the 1 Mb region from map positions 64% to 92% of the genome.</title>
        <authorList>
            <person name="Kaneko T."/>
            <person name="Tanaka A."/>
            <person name="Sato S."/>
            <person name="Kotani H."/>
            <person name="Sazuka T."/>
            <person name="Miyajima N."/>
            <person name="Sugiura M."/>
            <person name="Tabata S."/>
        </authorList>
    </citation>
    <scope>NUCLEOTIDE SEQUENCE [LARGE SCALE GENOMIC DNA]</scope>
    <source>
        <strain evidence="3">ATCC 27184 / PCC 6803 / Kazusa</strain>
    </source>
</reference>
<sequence length="99" mass="10821">MMPFLLVVVVVLFAGVQLFQWLWGVILPLPIYVMAGAFLAIASNYDKGMAALINRGQELLPHHQTPGATMTAELESPRVSIDGVINPSELTEQKSLNDD</sequence>
<dbReference type="AlphaFoldDB" id="P74362"/>
<keyword evidence="3" id="KW-1185">Reference proteome</keyword>
<keyword evidence="1" id="KW-0472">Membrane</keyword>